<name>A0ABZ2CI12_9BACI</name>
<organism evidence="1 2">
    <name type="scientific">Niallia oryzisoli</name>
    <dbReference type="NCBI Taxonomy" id="1737571"/>
    <lineage>
        <taxon>Bacteria</taxon>
        <taxon>Bacillati</taxon>
        <taxon>Bacillota</taxon>
        <taxon>Bacilli</taxon>
        <taxon>Bacillales</taxon>
        <taxon>Bacillaceae</taxon>
        <taxon>Niallia</taxon>
    </lineage>
</organism>
<keyword evidence="2" id="KW-1185">Reference proteome</keyword>
<dbReference type="Proteomes" id="UP001357223">
    <property type="component" value="Chromosome"/>
</dbReference>
<sequence>MMKLFGKGIAPDEPSQDGKVLVRISIDRVDRQTRKVKIIVVERSSGRTIYKLRYTTQKSDRPAYFEAENYVKQFVIDNDYVIDGRISSNVQLPVIQNVSTRMR</sequence>
<proteinExistence type="predicted"/>
<dbReference type="RefSeq" id="WP_338452325.1">
    <property type="nucleotide sequence ID" value="NZ_CP137640.1"/>
</dbReference>
<protein>
    <submittedName>
        <fullName evidence="1">Uncharacterized protein</fullName>
    </submittedName>
</protein>
<gene>
    <name evidence="1" type="ORF">R4Z09_10830</name>
</gene>
<dbReference type="EMBL" id="CP137640">
    <property type="protein sequence ID" value="WVX83441.1"/>
    <property type="molecule type" value="Genomic_DNA"/>
</dbReference>
<evidence type="ECO:0000313" key="1">
    <source>
        <dbReference type="EMBL" id="WVX83441.1"/>
    </source>
</evidence>
<reference evidence="1 2" key="1">
    <citation type="submission" date="2023-10" db="EMBL/GenBank/DDBJ databases">
        <title>Niallia locisalis sp.nov. isolated from a salt pond sample.</title>
        <authorList>
            <person name="Li X.-J."/>
            <person name="Dong L."/>
        </authorList>
    </citation>
    <scope>NUCLEOTIDE SEQUENCE [LARGE SCALE GENOMIC DNA]</scope>
    <source>
        <strain evidence="1 2">DSM 29761</strain>
    </source>
</reference>
<evidence type="ECO:0000313" key="2">
    <source>
        <dbReference type="Proteomes" id="UP001357223"/>
    </source>
</evidence>
<accession>A0ABZ2CI12</accession>